<accession>A0A4P9WGL6</accession>
<sequence length="245" mass="27897">MTEVFLSFKEVYSLPYHFNQKHWPCMWNCAAMQTIHSASADSIWRLRFDYLEAVEVFPYYLQSFFGDLLSWRTHYWGCGVLRFTRETASKYLDKWEVFPHLNGYHCGALTLVACMVHELEEEVWPRDYMDKLGGEGILRRGAWADMLGGRHCQGDGTDNTGGVVLHTREPSVSKELKMFWTVTLSAGELLNRPWMDTWQGEGHVRRAAEAVRASSAAALVCPAIPGVVGEECHQTAPGRLDPCLF</sequence>
<evidence type="ECO:0000313" key="2">
    <source>
        <dbReference type="Proteomes" id="UP000269721"/>
    </source>
</evidence>
<keyword evidence="2" id="KW-1185">Reference proteome</keyword>
<dbReference type="Proteomes" id="UP000269721">
    <property type="component" value="Unassembled WGS sequence"/>
</dbReference>
<protein>
    <submittedName>
        <fullName evidence="1">Uncharacterized protein</fullName>
    </submittedName>
</protein>
<proteinExistence type="predicted"/>
<reference evidence="2" key="1">
    <citation type="journal article" date="2018" name="Nat. Microbiol.">
        <title>Leveraging single-cell genomics to expand the fungal tree of life.</title>
        <authorList>
            <person name="Ahrendt S.R."/>
            <person name="Quandt C.A."/>
            <person name="Ciobanu D."/>
            <person name="Clum A."/>
            <person name="Salamov A."/>
            <person name="Andreopoulos B."/>
            <person name="Cheng J.F."/>
            <person name="Woyke T."/>
            <person name="Pelin A."/>
            <person name="Henrissat B."/>
            <person name="Reynolds N.K."/>
            <person name="Benny G.L."/>
            <person name="Smith M.E."/>
            <person name="James T.Y."/>
            <person name="Grigoriev I.V."/>
        </authorList>
    </citation>
    <scope>NUCLEOTIDE SEQUENCE [LARGE SCALE GENOMIC DNA]</scope>
</reference>
<gene>
    <name evidence="1" type="ORF">BDK51DRAFT_30750</name>
</gene>
<name>A0A4P9WGL6_9FUNG</name>
<organism evidence="1 2">
    <name type="scientific">Blyttiomyces helicus</name>
    <dbReference type="NCBI Taxonomy" id="388810"/>
    <lineage>
        <taxon>Eukaryota</taxon>
        <taxon>Fungi</taxon>
        <taxon>Fungi incertae sedis</taxon>
        <taxon>Chytridiomycota</taxon>
        <taxon>Chytridiomycota incertae sedis</taxon>
        <taxon>Chytridiomycetes</taxon>
        <taxon>Chytridiomycetes incertae sedis</taxon>
        <taxon>Blyttiomyces</taxon>
    </lineage>
</organism>
<dbReference type="AlphaFoldDB" id="A0A4P9WGL6"/>
<evidence type="ECO:0000313" key="1">
    <source>
        <dbReference type="EMBL" id="RKO90963.1"/>
    </source>
</evidence>
<dbReference type="EMBL" id="KZ995296">
    <property type="protein sequence ID" value="RKO90963.1"/>
    <property type="molecule type" value="Genomic_DNA"/>
</dbReference>